<reference evidence="1" key="1">
    <citation type="submission" date="2023-08" db="EMBL/GenBank/DDBJ databases">
        <authorList>
            <person name="Alioto T."/>
            <person name="Alioto T."/>
            <person name="Gomez Garrido J."/>
        </authorList>
    </citation>
    <scope>NUCLEOTIDE SEQUENCE</scope>
</reference>
<proteinExistence type="predicted"/>
<accession>A0AA36B1Z6</accession>
<dbReference type="AlphaFoldDB" id="A0AA36B1Z6"/>
<sequence length="82" mass="9701">MEIRKNACNSKSIPILHSIDKPADVFINSTRIIGRSGGFERVLHREILRQIRRELEIKHDLEIINHDTSYNIMEHSFQMLFK</sequence>
<dbReference type="EMBL" id="OX597821">
    <property type="protein sequence ID" value="CAI9726480.1"/>
    <property type="molecule type" value="Genomic_DNA"/>
</dbReference>
<gene>
    <name evidence="1" type="ORF">OCTVUL_1B023674</name>
</gene>
<evidence type="ECO:0000313" key="1">
    <source>
        <dbReference type="EMBL" id="CAI9726480.1"/>
    </source>
</evidence>
<keyword evidence="2" id="KW-1185">Reference proteome</keyword>
<evidence type="ECO:0000313" key="2">
    <source>
        <dbReference type="Proteomes" id="UP001162480"/>
    </source>
</evidence>
<protein>
    <submittedName>
        <fullName evidence="1">Uncharacterized protein</fullName>
    </submittedName>
</protein>
<dbReference type="Proteomes" id="UP001162480">
    <property type="component" value="Chromosome 8"/>
</dbReference>
<name>A0AA36B1Z6_OCTVU</name>
<organism evidence="1 2">
    <name type="scientific">Octopus vulgaris</name>
    <name type="common">Common octopus</name>
    <dbReference type="NCBI Taxonomy" id="6645"/>
    <lineage>
        <taxon>Eukaryota</taxon>
        <taxon>Metazoa</taxon>
        <taxon>Spiralia</taxon>
        <taxon>Lophotrochozoa</taxon>
        <taxon>Mollusca</taxon>
        <taxon>Cephalopoda</taxon>
        <taxon>Coleoidea</taxon>
        <taxon>Octopodiformes</taxon>
        <taxon>Octopoda</taxon>
        <taxon>Incirrata</taxon>
        <taxon>Octopodidae</taxon>
        <taxon>Octopus</taxon>
    </lineage>
</organism>